<dbReference type="Gramene" id="TKW23874">
    <property type="protein sequence ID" value="TKW23874"/>
    <property type="gene ID" value="SEVIR_3G015600v2"/>
</dbReference>
<dbReference type="PANTHER" id="PTHR12993">
    <property type="entry name" value="N-ACETYLGLUCOSAMINYL-PHOSPHATIDYLINOSITOL DE-N-ACETYLASE-RELATED"/>
    <property type="match status" value="1"/>
</dbReference>
<dbReference type="Proteomes" id="UP000298652">
    <property type="component" value="Chromosome 3"/>
</dbReference>
<dbReference type="UniPathway" id="UPA00196"/>
<proteinExistence type="inferred from homology"/>
<dbReference type="Pfam" id="PF02585">
    <property type="entry name" value="PIG-L"/>
    <property type="match status" value="1"/>
</dbReference>
<evidence type="ECO:0000313" key="3">
    <source>
        <dbReference type="EMBL" id="TKW23874.1"/>
    </source>
</evidence>
<accession>A0A4U6V784</accession>
<dbReference type="GO" id="GO:0005783">
    <property type="term" value="C:endoplasmic reticulum"/>
    <property type="evidence" value="ECO:0007669"/>
    <property type="project" value="TreeGrafter"/>
</dbReference>
<dbReference type="EC" id="3.5.1.89" evidence="2"/>
<evidence type="ECO:0000256" key="1">
    <source>
        <dbReference type="ARBA" id="ARBA00006066"/>
    </source>
</evidence>
<dbReference type="EMBL" id="CM016554">
    <property type="protein sequence ID" value="TKW23874.1"/>
    <property type="molecule type" value="Genomic_DNA"/>
</dbReference>
<evidence type="ECO:0000313" key="4">
    <source>
        <dbReference type="Proteomes" id="UP000298652"/>
    </source>
</evidence>
<evidence type="ECO:0000256" key="2">
    <source>
        <dbReference type="ARBA" id="ARBA00012176"/>
    </source>
</evidence>
<protein>
    <recommendedName>
        <fullName evidence="2">N-acetylglucosaminylphosphatidylinositol deacetylase</fullName>
        <ecNumber evidence="2">3.5.1.89</ecNumber>
    </recommendedName>
</protein>
<reference evidence="3" key="1">
    <citation type="submission" date="2019-03" db="EMBL/GenBank/DDBJ databases">
        <title>WGS assembly of Setaria viridis.</title>
        <authorList>
            <person name="Huang P."/>
            <person name="Jenkins J."/>
            <person name="Grimwood J."/>
            <person name="Barry K."/>
            <person name="Healey A."/>
            <person name="Mamidi S."/>
            <person name="Sreedasyam A."/>
            <person name="Shu S."/>
            <person name="Feldman M."/>
            <person name="Wu J."/>
            <person name="Yu Y."/>
            <person name="Chen C."/>
            <person name="Johnson J."/>
            <person name="Rokhsar D."/>
            <person name="Baxter I."/>
            <person name="Schmutz J."/>
            <person name="Brutnell T."/>
            <person name="Kellogg E."/>
        </authorList>
    </citation>
    <scope>NUCLEOTIDE SEQUENCE [LARGE SCALE GENOMIC DNA]</scope>
</reference>
<dbReference type="InterPro" id="IPR003737">
    <property type="entry name" value="GlcNAc_PI_deacetylase-related"/>
</dbReference>
<dbReference type="PANTHER" id="PTHR12993:SF11">
    <property type="entry name" value="N-ACETYLGLUCOSAMINYL-PHOSPHATIDYLINOSITOL DE-N-ACETYLASE"/>
    <property type="match status" value="1"/>
</dbReference>
<dbReference type="AlphaFoldDB" id="A0A4U6V784"/>
<gene>
    <name evidence="3" type="ORF">SEVIR_3G015600v2</name>
</gene>
<dbReference type="GO" id="GO:0006506">
    <property type="term" value="P:GPI anchor biosynthetic process"/>
    <property type="evidence" value="ECO:0007669"/>
    <property type="project" value="UniProtKB-UniPathway"/>
</dbReference>
<keyword evidence="4" id="KW-1185">Reference proteome</keyword>
<name>A0A4U6V784_SETVI</name>
<comment type="similarity">
    <text evidence="1">Belongs to the PIGL family.</text>
</comment>
<dbReference type="InterPro" id="IPR024078">
    <property type="entry name" value="LmbE-like_dom_sf"/>
</dbReference>
<dbReference type="SUPFAM" id="SSF102588">
    <property type="entry name" value="LmbE-like"/>
    <property type="match status" value="1"/>
</dbReference>
<organism evidence="3 4">
    <name type="scientific">Setaria viridis</name>
    <name type="common">Green bristlegrass</name>
    <name type="synonym">Setaria italica subsp. viridis</name>
    <dbReference type="NCBI Taxonomy" id="4556"/>
    <lineage>
        <taxon>Eukaryota</taxon>
        <taxon>Viridiplantae</taxon>
        <taxon>Streptophyta</taxon>
        <taxon>Embryophyta</taxon>
        <taxon>Tracheophyta</taxon>
        <taxon>Spermatophyta</taxon>
        <taxon>Magnoliopsida</taxon>
        <taxon>Liliopsida</taxon>
        <taxon>Poales</taxon>
        <taxon>Poaceae</taxon>
        <taxon>PACMAD clade</taxon>
        <taxon>Panicoideae</taxon>
        <taxon>Panicodae</taxon>
        <taxon>Paniceae</taxon>
        <taxon>Cenchrinae</taxon>
        <taxon>Setaria</taxon>
    </lineage>
</organism>
<dbReference type="GO" id="GO:0016020">
    <property type="term" value="C:membrane"/>
    <property type="evidence" value="ECO:0007669"/>
    <property type="project" value="GOC"/>
</dbReference>
<dbReference type="GO" id="GO:0000225">
    <property type="term" value="F:N-acetylglucosaminylphosphatidylinositol deacetylase activity"/>
    <property type="evidence" value="ECO:0007669"/>
    <property type="project" value="UniProtKB-EC"/>
</dbReference>
<sequence length="247" mass="28001">MGFLWMTFAAGAVLLWAISLGRIFTFPAPTCVPPSPPFLPPLRRDRRSRNVLLVVAHPDDESMFFTPTILFLKSKGHNIHVLCMSQGNADGLGVTRKEELYHACDTLKDGFHEKWDHGLLAELTMEHVQLWAIDTIVTFDSYGVSGHPNHQDVHQGICKLLHVNGQGNIEAWELASLNILRKYSGPVDIWLSSLISSSSKQPIYTLVNSSPSRSYEAMAAHRSQWVWFRRLFVMFSSYTYINMLQKV</sequence>
<dbReference type="Gene3D" id="3.40.50.10320">
    <property type="entry name" value="LmbE-like"/>
    <property type="match status" value="1"/>
</dbReference>